<dbReference type="EMBL" id="CP060696">
    <property type="protein sequence ID" value="QNO17500.1"/>
    <property type="molecule type" value="Genomic_DNA"/>
</dbReference>
<dbReference type="GO" id="GO:0006813">
    <property type="term" value="P:potassium ion transport"/>
    <property type="evidence" value="ECO:0007669"/>
    <property type="project" value="InterPro"/>
</dbReference>
<protein>
    <submittedName>
        <fullName evidence="2">TrkA family potassium uptake protein</fullName>
    </submittedName>
</protein>
<sequence>MNVLVIGCGRLGVRLAALLDERGHEVAVVDEVASMLGHLPESFSGLAVTGMPMDMSVLKSAGIENCDAVAVVTPDDNLNITISQVAREFFHIDNVVARISDPSRESVFAAFGLHTVCPTKMAATSIYNAITEPWESRQLTFGTATVSFRIWSADHAHEGRSLEEAPHFEEETVFAVVRANGSMELAQPHDSHQKITAGDHVILAVVTD</sequence>
<dbReference type="KEGG" id="caml:H6X83_11225"/>
<organism evidence="2 3">
    <name type="scientific">Caproicibacterium amylolyticum</name>
    <dbReference type="NCBI Taxonomy" id="2766537"/>
    <lineage>
        <taxon>Bacteria</taxon>
        <taxon>Bacillati</taxon>
        <taxon>Bacillota</taxon>
        <taxon>Clostridia</taxon>
        <taxon>Eubacteriales</taxon>
        <taxon>Oscillospiraceae</taxon>
        <taxon>Caproicibacterium</taxon>
    </lineage>
</organism>
<dbReference type="Proteomes" id="UP000516046">
    <property type="component" value="Chromosome"/>
</dbReference>
<accession>A0A7G9WFN8</accession>
<evidence type="ECO:0000313" key="3">
    <source>
        <dbReference type="Proteomes" id="UP000516046"/>
    </source>
</evidence>
<feature type="domain" description="RCK N-terminal" evidence="1">
    <location>
        <begin position="1"/>
        <end position="118"/>
    </location>
</feature>
<dbReference type="PROSITE" id="PS51201">
    <property type="entry name" value="RCK_N"/>
    <property type="match status" value="1"/>
</dbReference>
<proteinExistence type="predicted"/>
<dbReference type="PANTHER" id="PTHR43833">
    <property type="entry name" value="POTASSIUM CHANNEL PROTEIN 2-RELATED-RELATED"/>
    <property type="match status" value="1"/>
</dbReference>
<dbReference type="InterPro" id="IPR050721">
    <property type="entry name" value="Trk_Ktr_HKT_K-transport"/>
</dbReference>
<evidence type="ECO:0000259" key="1">
    <source>
        <dbReference type="PROSITE" id="PS51201"/>
    </source>
</evidence>
<dbReference type="InterPro" id="IPR036291">
    <property type="entry name" value="NAD(P)-bd_dom_sf"/>
</dbReference>
<dbReference type="InterPro" id="IPR003148">
    <property type="entry name" value="RCK_N"/>
</dbReference>
<name>A0A7G9WFN8_9FIRM</name>
<reference evidence="2 3" key="1">
    <citation type="submission" date="2020-08" db="EMBL/GenBank/DDBJ databases">
        <authorList>
            <person name="Ren C."/>
            <person name="Gu Y."/>
            <person name="Xu Y."/>
        </authorList>
    </citation>
    <scope>NUCLEOTIDE SEQUENCE [LARGE SCALE GENOMIC DNA]</scope>
    <source>
        <strain evidence="2 3">LBM18003</strain>
    </source>
</reference>
<dbReference type="SUPFAM" id="SSF51735">
    <property type="entry name" value="NAD(P)-binding Rossmann-fold domains"/>
    <property type="match status" value="1"/>
</dbReference>
<gene>
    <name evidence="2" type="ORF">H6X83_11225</name>
</gene>
<evidence type="ECO:0000313" key="2">
    <source>
        <dbReference type="EMBL" id="QNO17500.1"/>
    </source>
</evidence>
<dbReference type="RefSeq" id="WP_212506571.1">
    <property type="nucleotide sequence ID" value="NZ_CP060696.1"/>
</dbReference>
<keyword evidence="3" id="KW-1185">Reference proteome</keyword>
<dbReference type="AlphaFoldDB" id="A0A7G9WFN8"/>
<dbReference type="Gene3D" id="3.40.50.720">
    <property type="entry name" value="NAD(P)-binding Rossmann-like Domain"/>
    <property type="match status" value="1"/>
</dbReference>
<dbReference type="Pfam" id="PF02254">
    <property type="entry name" value="TrkA_N"/>
    <property type="match status" value="1"/>
</dbReference>